<organism evidence="6 7">
    <name type="scientific">Mycolicibacterium rhodesiae</name>
    <name type="common">Mycobacterium rhodesiae</name>
    <dbReference type="NCBI Taxonomy" id="36814"/>
    <lineage>
        <taxon>Bacteria</taxon>
        <taxon>Bacillati</taxon>
        <taxon>Actinomycetota</taxon>
        <taxon>Actinomycetes</taxon>
        <taxon>Mycobacteriales</taxon>
        <taxon>Mycobacteriaceae</taxon>
        <taxon>Mycolicibacterium</taxon>
    </lineage>
</organism>
<keyword evidence="3" id="KW-0804">Transcription</keyword>
<dbReference type="PANTHER" id="PTHR30055">
    <property type="entry name" value="HTH-TYPE TRANSCRIPTIONAL REGULATOR RUTR"/>
    <property type="match status" value="1"/>
</dbReference>
<evidence type="ECO:0000256" key="1">
    <source>
        <dbReference type="ARBA" id="ARBA00023015"/>
    </source>
</evidence>
<reference evidence="6 7" key="1">
    <citation type="submission" date="2016-12" db="EMBL/GenBank/DDBJ databases">
        <title>The new phylogeny of genus Mycobacterium.</title>
        <authorList>
            <person name="Tortoli E."/>
            <person name="Trovato A."/>
            <person name="Cirillo D.M."/>
        </authorList>
    </citation>
    <scope>NUCLEOTIDE SEQUENCE [LARGE SCALE GENOMIC DNA]</scope>
    <source>
        <strain evidence="6 7">DSM 44223</strain>
    </source>
</reference>
<keyword evidence="7" id="KW-1185">Reference proteome</keyword>
<evidence type="ECO:0000259" key="5">
    <source>
        <dbReference type="PROSITE" id="PS50977"/>
    </source>
</evidence>
<dbReference type="EMBL" id="MVIH01000002">
    <property type="protein sequence ID" value="ORB55706.1"/>
    <property type="molecule type" value="Genomic_DNA"/>
</dbReference>
<dbReference type="InterPro" id="IPR001647">
    <property type="entry name" value="HTH_TetR"/>
</dbReference>
<gene>
    <name evidence="6" type="ORF">BST42_04635</name>
</gene>
<evidence type="ECO:0000256" key="2">
    <source>
        <dbReference type="ARBA" id="ARBA00023125"/>
    </source>
</evidence>
<dbReference type="InterPro" id="IPR009057">
    <property type="entry name" value="Homeodomain-like_sf"/>
</dbReference>
<sequence>MRVIWNEFVLDYGVAHTMGQDGVMVVEGRTYGGLSSLQRSQERRARLLDAARALIAEVGVAPLTVDLVCQRARLSKRYFYAEFSTKDDLLDACAADLYGRLKAAMEEVLTTVPLPDRAHGVLQTVVHTLVASAADARLYMESPGFPRLRELQQREVAEFTERIAAEAMPFTGEPKPSVDRLLATRAAVTAATELIIGWLHGDIHTDEHTLVATLTATTLGAAGAV</sequence>
<dbReference type="GO" id="GO:0003700">
    <property type="term" value="F:DNA-binding transcription factor activity"/>
    <property type="evidence" value="ECO:0007669"/>
    <property type="project" value="TreeGrafter"/>
</dbReference>
<evidence type="ECO:0000256" key="3">
    <source>
        <dbReference type="ARBA" id="ARBA00023163"/>
    </source>
</evidence>
<dbReference type="SUPFAM" id="SSF46689">
    <property type="entry name" value="Homeodomain-like"/>
    <property type="match status" value="1"/>
</dbReference>
<dbReference type="InterPro" id="IPR050109">
    <property type="entry name" value="HTH-type_TetR-like_transc_reg"/>
</dbReference>
<dbReference type="GO" id="GO:0000976">
    <property type="term" value="F:transcription cis-regulatory region binding"/>
    <property type="evidence" value="ECO:0007669"/>
    <property type="project" value="TreeGrafter"/>
</dbReference>
<evidence type="ECO:0000313" key="7">
    <source>
        <dbReference type="Proteomes" id="UP000192534"/>
    </source>
</evidence>
<evidence type="ECO:0000256" key="4">
    <source>
        <dbReference type="PROSITE-ProRule" id="PRU00335"/>
    </source>
</evidence>
<comment type="caution">
    <text evidence="6">The sequence shown here is derived from an EMBL/GenBank/DDBJ whole genome shotgun (WGS) entry which is preliminary data.</text>
</comment>
<feature type="DNA-binding region" description="H-T-H motif" evidence="4">
    <location>
        <begin position="64"/>
        <end position="83"/>
    </location>
</feature>
<evidence type="ECO:0000313" key="6">
    <source>
        <dbReference type="EMBL" id="ORB55706.1"/>
    </source>
</evidence>
<keyword evidence="2 4" id="KW-0238">DNA-binding</keyword>
<proteinExistence type="predicted"/>
<dbReference type="Gene3D" id="1.10.357.10">
    <property type="entry name" value="Tetracycline Repressor, domain 2"/>
    <property type="match status" value="1"/>
</dbReference>
<name>A0A1X0J1L3_MYCRH</name>
<dbReference type="PRINTS" id="PR00455">
    <property type="entry name" value="HTHTETR"/>
</dbReference>
<keyword evidence="1" id="KW-0805">Transcription regulation</keyword>
<dbReference type="AlphaFoldDB" id="A0A1X0J1L3"/>
<feature type="domain" description="HTH tetR-type" evidence="5">
    <location>
        <begin position="41"/>
        <end position="101"/>
    </location>
</feature>
<dbReference type="PROSITE" id="PS50977">
    <property type="entry name" value="HTH_TETR_2"/>
    <property type="match status" value="1"/>
</dbReference>
<dbReference type="Proteomes" id="UP000192534">
    <property type="component" value="Unassembled WGS sequence"/>
</dbReference>
<dbReference type="PANTHER" id="PTHR30055:SF238">
    <property type="entry name" value="MYCOFACTOCIN BIOSYNTHESIS TRANSCRIPTIONAL REGULATOR MFTR-RELATED"/>
    <property type="match status" value="1"/>
</dbReference>
<dbReference type="Pfam" id="PF00440">
    <property type="entry name" value="TetR_N"/>
    <property type="match status" value="1"/>
</dbReference>
<dbReference type="OrthoDB" id="9790413at2"/>
<protein>
    <recommendedName>
        <fullName evidence="5">HTH tetR-type domain-containing protein</fullName>
    </recommendedName>
</protein>
<accession>A0A1X0J1L3</accession>